<evidence type="ECO:0000259" key="3">
    <source>
        <dbReference type="PROSITE" id="PS51782"/>
    </source>
</evidence>
<dbReference type="InterPro" id="IPR036779">
    <property type="entry name" value="LysM_dom_sf"/>
</dbReference>
<dbReference type="InterPro" id="IPR000189">
    <property type="entry name" value="Transglyc_AS"/>
</dbReference>
<dbReference type="RefSeq" id="WP_163493678.1">
    <property type="nucleotide sequence ID" value="NZ_CP048711.1"/>
</dbReference>
<dbReference type="Pfam" id="PF01464">
    <property type="entry name" value="SLT"/>
    <property type="match status" value="1"/>
</dbReference>
<protein>
    <submittedName>
        <fullName evidence="4">LysM peptidoglycan-binding domain-containing protein</fullName>
    </submittedName>
</protein>
<evidence type="ECO:0000313" key="4">
    <source>
        <dbReference type="EMBL" id="QIB64428.1"/>
    </source>
</evidence>
<dbReference type="SMART" id="SM00257">
    <property type="entry name" value="LysM"/>
    <property type="match status" value="3"/>
</dbReference>
<name>A0A6C0TXR4_9GAMM</name>
<feature type="domain" description="LysM" evidence="3">
    <location>
        <begin position="455"/>
        <end position="499"/>
    </location>
</feature>
<sequence length="556" mass="60986">MFRVALLLWFSLCSGAASSSALPRPAGLEPAVQFWTRIYTEVSTRQGYLHDASNLAVVYQTLSFPPGLSPAQQNDRIAASKRQYRQALAALGSGKQSALSELEARVQQAWPVGTDAATFRQAAENVRFQRGQSDRFRAGVVRAGQWKSHIRAVLARHELPAELEVLPHVESSFNPNAWSKAAAAGMWQFMPATAQRYMLVDSIVDQRMDPYVSTEAAAALLKRNYQLTGSWPLALTAYNVGANGMMRATRAVGTTDIALIVAKYRGSNFGFASRNFYASFLAALEVDRNAAQYFGDLQPAAPLSYDTVTTTDYVPAAALARTVGVGVEELRQYNPSLLEPVWTGEKYIPRDFQLRLPQGQRPISLSEALAAIPASLRYDHQQPDVLHRIAGGESLSIIARRYNTSVATLMSLNGLRDAHRIRAGQDLRLPGVIPSSRGATRTASIARRPAGAGADNYVVQRGDSLWSIARRLGVSQRQLVSLNNIDKRRYLKPGQRLQIPSAETSGTGTYVIRSGDSLWEIARRFNLSHQDLAAWNNLGNKHSIQPGQVLKLAAVD</sequence>
<dbReference type="InterPro" id="IPR018392">
    <property type="entry name" value="LysM"/>
</dbReference>
<proteinExistence type="inferred from homology"/>
<dbReference type="CDD" id="cd16894">
    <property type="entry name" value="MltD-like"/>
    <property type="match status" value="1"/>
</dbReference>
<dbReference type="Pfam" id="PF01476">
    <property type="entry name" value="LysM"/>
    <property type="match status" value="3"/>
</dbReference>
<dbReference type="PROSITE" id="PS51782">
    <property type="entry name" value="LYSM"/>
    <property type="match status" value="3"/>
</dbReference>
<organism evidence="4 5">
    <name type="scientific">Kineobactrum salinum</name>
    <dbReference type="NCBI Taxonomy" id="2708301"/>
    <lineage>
        <taxon>Bacteria</taxon>
        <taxon>Pseudomonadati</taxon>
        <taxon>Pseudomonadota</taxon>
        <taxon>Gammaproteobacteria</taxon>
        <taxon>Cellvibrionales</taxon>
        <taxon>Halieaceae</taxon>
        <taxon>Kineobactrum</taxon>
    </lineage>
</organism>
<dbReference type="InterPro" id="IPR023346">
    <property type="entry name" value="Lysozyme-like_dom_sf"/>
</dbReference>
<dbReference type="GO" id="GO:0000270">
    <property type="term" value="P:peptidoglycan metabolic process"/>
    <property type="evidence" value="ECO:0007669"/>
    <property type="project" value="InterPro"/>
</dbReference>
<accession>A0A6C0TXR4</accession>
<feature type="chain" id="PRO_5025361795" evidence="2">
    <location>
        <begin position="17"/>
        <end position="556"/>
    </location>
</feature>
<dbReference type="SUPFAM" id="SSF53955">
    <property type="entry name" value="Lysozyme-like"/>
    <property type="match status" value="1"/>
</dbReference>
<dbReference type="Proteomes" id="UP000477680">
    <property type="component" value="Chromosome"/>
</dbReference>
<dbReference type="KEGG" id="kim:G3T16_02450"/>
<comment type="similarity">
    <text evidence="1">Belongs to the transglycosylase Slt family.</text>
</comment>
<dbReference type="CDD" id="cd00118">
    <property type="entry name" value="LysM"/>
    <property type="match status" value="3"/>
</dbReference>
<feature type="domain" description="LysM" evidence="3">
    <location>
        <begin position="385"/>
        <end position="429"/>
    </location>
</feature>
<feature type="domain" description="LysM" evidence="3">
    <location>
        <begin position="508"/>
        <end position="552"/>
    </location>
</feature>
<dbReference type="PROSITE" id="PS00922">
    <property type="entry name" value="TRANSGLYCOSYLASE"/>
    <property type="match status" value="1"/>
</dbReference>
<dbReference type="Gene3D" id="1.10.530.10">
    <property type="match status" value="1"/>
</dbReference>
<dbReference type="PANTHER" id="PTHR33734">
    <property type="entry name" value="LYSM DOMAIN-CONTAINING GPI-ANCHORED PROTEIN 2"/>
    <property type="match status" value="1"/>
</dbReference>
<dbReference type="Gene3D" id="3.10.350.10">
    <property type="entry name" value="LysM domain"/>
    <property type="match status" value="3"/>
</dbReference>
<evidence type="ECO:0000256" key="2">
    <source>
        <dbReference type="SAM" id="SignalP"/>
    </source>
</evidence>
<reference evidence="4 5" key="1">
    <citation type="submission" date="2020-02" db="EMBL/GenBank/DDBJ databases">
        <title>Genome sequencing for Kineobactrum sp. M2.</title>
        <authorList>
            <person name="Park S.-J."/>
        </authorList>
    </citation>
    <scope>NUCLEOTIDE SEQUENCE [LARGE SCALE GENOMIC DNA]</scope>
    <source>
        <strain evidence="4 5">M2</strain>
    </source>
</reference>
<dbReference type="AlphaFoldDB" id="A0A6C0TXR4"/>
<evidence type="ECO:0000313" key="5">
    <source>
        <dbReference type="Proteomes" id="UP000477680"/>
    </source>
</evidence>
<dbReference type="EMBL" id="CP048711">
    <property type="protein sequence ID" value="QIB64428.1"/>
    <property type="molecule type" value="Genomic_DNA"/>
</dbReference>
<dbReference type="SUPFAM" id="SSF54106">
    <property type="entry name" value="LysM domain"/>
    <property type="match status" value="3"/>
</dbReference>
<feature type="signal peptide" evidence="2">
    <location>
        <begin position="1"/>
        <end position="16"/>
    </location>
</feature>
<keyword evidence="5" id="KW-1185">Reference proteome</keyword>
<evidence type="ECO:0000256" key="1">
    <source>
        <dbReference type="ARBA" id="ARBA00007734"/>
    </source>
</evidence>
<keyword evidence="2" id="KW-0732">Signal</keyword>
<dbReference type="InterPro" id="IPR008258">
    <property type="entry name" value="Transglycosylase_SLT_dom_1"/>
</dbReference>
<gene>
    <name evidence="4" type="ORF">G3T16_02450</name>
</gene>
<dbReference type="GO" id="GO:0016020">
    <property type="term" value="C:membrane"/>
    <property type="evidence" value="ECO:0007669"/>
    <property type="project" value="InterPro"/>
</dbReference>
<dbReference type="PANTHER" id="PTHR33734:SF22">
    <property type="entry name" value="MEMBRANE-BOUND LYTIC MUREIN TRANSGLYCOSYLASE D"/>
    <property type="match status" value="1"/>
</dbReference>
<dbReference type="GO" id="GO:0008932">
    <property type="term" value="F:lytic endotransglycosylase activity"/>
    <property type="evidence" value="ECO:0007669"/>
    <property type="project" value="TreeGrafter"/>
</dbReference>